<dbReference type="Gene3D" id="2.60.120.1190">
    <property type="match status" value="1"/>
</dbReference>
<evidence type="ECO:0000256" key="1">
    <source>
        <dbReference type="ARBA" id="ARBA00004251"/>
    </source>
</evidence>
<keyword evidence="7 11" id="KW-1133">Transmembrane helix</keyword>
<organism evidence="13 14">
    <name type="scientific">Acrobeloides nanus</name>
    <dbReference type="NCBI Taxonomy" id="290746"/>
    <lineage>
        <taxon>Eukaryota</taxon>
        <taxon>Metazoa</taxon>
        <taxon>Ecdysozoa</taxon>
        <taxon>Nematoda</taxon>
        <taxon>Chromadorea</taxon>
        <taxon>Rhabditida</taxon>
        <taxon>Tylenchina</taxon>
        <taxon>Cephalobomorpha</taxon>
        <taxon>Cephaloboidea</taxon>
        <taxon>Cephalobidae</taxon>
        <taxon>Acrobeloides</taxon>
    </lineage>
</organism>
<dbReference type="Proteomes" id="UP000887540">
    <property type="component" value="Unplaced"/>
</dbReference>
<name>A0A914D4S0_9BILA</name>
<dbReference type="WBParaSite" id="ACRNAN_scaffold18438.g31979.t1">
    <property type="protein sequence ID" value="ACRNAN_scaffold18438.g31979.t1"/>
    <property type="gene ID" value="ACRNAN_scaffold18438.g31979"/>
</dbReference>
<keyword evidence="5" id="KW-0547">Nucleotide-binding</keyword>
<evidence type="ECO:0000259" key="12">
    <source>
        <dbReference type="PROSITE" id="PS50022"/>
    </source>
</evidence>
<dbReference type="Gene3D" id="2.60.120.260">
    <property type="entry name" value="Galactose-binding domain-like"/>
    <property type="match status" value="1"/>
</dbReference>
<sequence length="358" mass="40858">IIEGNTNTKSAVLRVLDGCIIGKFIRLIPVSEAIRTVCMRFELYGCTYKDSLVSYSMPDGSFADGLDLKDTSYDGVHEPNGTLSEGLGKLYDGILGKDNFEKYPYEWLGWRKDAYGPKLTIHFKFASRQNISAILLHTSNFLKHSAQVFRQARVYFSSSDENLYSPRIVRFEYEPDKNFETARWVRIPVPNRLAKKLKIELTFAHEADWLLISEVKFETGNIPFNFNDEDQEENELEIDSRLTGNSLTYFAVGDRNDEYSKWVAIGILAAFLFGMSTIAVLLYLLCWCKKPPPAKTAPTVYEKPEVQMMILPQNSVKRVSMNTYRTTLDHFDHSLIEKVPLRSVSVASSEYADPDCDK</sequence>
<dbReference type="InterPro" id="IPR048525">
    <property type="entry name" value="DDR1-2_DS-like"/>
</dbReference>
<evidence type="ECO:0000313" key="14">
    <source>
        <dbReference type="WBParaSite" id="ACRNAN_scaffold18438.g31979.t1"/>
    </source>
</evidence>
<keyword evidence="9" id="KW-1015">Disulfide bond</keyword>
<evidence type="ECO:0000256" key="10">
    <source>
        <dbReference type="ARBA" id="ARBA00023180"/>
    </source>
</evidence>
<accession>A0A914D4S0</accession>
<dbReference type="SUPFAM" id="SSF49785">
    <property type="entry name" value="Galactose-binding domain-like"/>
    <property type="match status" value="1"/>
</dbReference>
<evidence type="ECO:0000256" key="2">
    <source>
        <dbReference type="ARBA" id="ARBA00022475"/>
    </source>
</evidence>
<comment type="subcellular location">
    <subcellularLocation>
        <location evidence="1">Cell membrane</location>
        <topology evidence="1">Single-pass type I membrane protein</topology>
    </subcellularLocation>
</comment>
<feature type="transmembrane region" description="Helical" evidence="11">
    <location>
        <begin position="262"/>
        <end position="285"/>
    </location>
</feature>
<keyword evidence="6" id="KW-0067">ATP-binding</keyword>
<keyword evidence="8 11" id="KW-0472">Membrane</keyword>
<reference evidence="14" key="1">
    <citation type="submission" date="2022-11" db="UniProtKB">
        <authorList>
            <consortium name="WormBaseParasite"/>
        </authorList>
    </citation>
    <scope>IDENTIFICATION</scope>
</reference>
<evidence type="ECO:0000256" key="5">
    <source>
        <dbReference type="ARBA" id="ARBA00022741"/>
    </source>
</evidence>
<keyword evidence="10" id="KW-0325">Glycoprotein</keyword>
<dbReference type="InterPro" id="IPR000421">
    <property type="entry name" value="FA58C"/>
</dbReference>
<dbReference type="InterPro" id="IPR008979">
    <property type="entry name" value="Galactose-bd-like_sf"/>
</dbReference>
<evidence type="ECO:0000256" key="8">
    <source>
        <dbReference type="ARBA" id="ARBA00023136"/>
    </source>
</evidence>
<keyword evidence="3 11" id="KW-0812">Transmembrane</keyword>
<dbReference type="PROSITE" id="PS01286">
    <property type="entry name" value="FA58C_2"/>
    <property type="match status" value="1"/>
</dbReference>
<evidence type="ECO:0000313" key="13">
    <source>
        <dbReference type="Proteomes" id="UP000887540"/>
    </source>
</evidence>
<evidence type="ECO:0000256" key="11">
    <source>
        <dbReference type="SAM" id="Phobius"/>
    </source>
</evidence>
<evidence type="ECO:0000256" key="3">
    <source>
        <dbReference type="ARBA" id="ARBA00022692"/>
    </source>
</evidence>
<dbReference type="AlphaFoldDB" id="A0A914D4S0"/>
<keyword evidence="4" id="KW-0732">Signal</keyword>
<keyword evidence="2" id="KW-1003">Cell membrane</keyword>
<evidence type="ECO:0000256" key="7">
    <source>
        <dbReference type="ARBA" id="ARBA00022989"/>
    </source>
</evidence>
<dbReference type="Pfam" id="PF21114">
    <property type="entry name" value="DDR1-2_DS-like"/>
    <property type="match status" value="1"/>
</dbReference>
<protein>
    <submittedName>
        <fullName evidence="14">F5/8 type C domain-containing protein</fullName>
    </submittedName>
</protein>
<evidence type="ECO:0000256" key="9">
    <source>
        <dbReference type="ARBA" id="ARBA00023157"/>
    </source>
</evidence>
<feature type="domain" description="F5/8 type C" evidence="12">
    <location>
        <begin position="1"/>
        <end position="46"/>
    </location>
</feature>
<keyword evidence="13" id="KW-1185">Reference proteome</keyword>
<evidence type="ECO:0000256" key="6">
    <source>
        <dbReference type="ARBA" id="ARBA00022840"/>
    </source>
</evidence>
<dbReference type="PROSITE" id="PS50022">
    <property type="entry name" value="FA58C_3"/>
    <property type="match status" value="1"/>
</dbReference>
<dbReference type="GO" id="GO:0005524">
    <property type="term" value="F:ATP binding"/>
    <property type="evidence" value="ECO:0007669"/>
    <property type="project" value="UniProtKB-KW"/>
</dbReference>
<proteinExistence type="predicted"/>
<evidence type="ECO:0000256" key="4">
    <source>
        <dbReference type="ARBA" id="ARBA00022729"/>
    </source>
</evidence>
<dbReference type="GO" id="GO:0005886">
    <property type="term" value="C:plasma membrane"/>
    <property type="evidence" value="ECO:0007669"/>
    <property type="project" value="UniProtKB-SubCell"/>
</dbReference>